<dbReference type="AlphaFoldDB" id="A0A2R6ACY4"/>
<comment type="subcellular location">
    <subcellularLocation>
        <location evidence="1">Endomembrane system</location>
        <topology evidence="1">Multi-pass membrane protein</topology>
    </subcellularLocation>
</comment>
<evidence type="ECO:0000313" key="9">
    <source>
        <dbReference type="Proteomes" id="UP000240880"/>
    </source>
</evidence>
<dbReference type="GO" id="GO:0004222">
    <property type="term" value="F:metalloendopeptidase activity"/>
    <property type="evidence" value="ECO:0007669"/>
    <property type="project" value="InterPro"/>
</dbReference>
<feature type="transmembrane region" description="Helical" evidence="5">
    <location>
        <begin position="160"/>
        <end position="182"/>
    </location>
</feature>
<evidence type="ECO:0000256" key="2">
    <source>
        <dbReference type="ARBA" id="ARBA00022692"/>
    </source>
</evidence>
<gene>
    <name evidence="8" type="ORF">B9Q01_01610</name>
</gene>
<dbReference type="InterPro" id="IPR001193">
    <property type="entry name" value="MBTPS2"/>
</dbReference>
<keyword evidence="4 5" id="KW-0472">Membrane</keyword>
<dbReference type="Pfam" id="PF17820">
    <property type="entry name" value="PDZ_6"/>
    <property type="match status" value="1"/>
</dbReference>
<feature type="domain" description="PDZ" evidence="7">
    <location>
        <begin position="197"/>
        <end position="230"/>
    </location>
</feature>
<name>A0A2R6ACY4_9ARCH</name>
<sequence length="394" mass="42841">MSAKDRKIKSYFVFLLLESERASLLIKRLSRSALTRLLIALGVPVFAGLCVFAFYLIVGSLLADLSSSQVRAAQSSVPLQSYVLIPGLNPFVPLLYGLLALIIAVTIHEAAHGVVAWRSGVKVEGAGIILLGFIPVGAYVRPAEEEYNSKSLRQKLNIMSAGVTANLIVALVCLALLVFLILPTVSVAQDARRGVAVYYVSKGSPANLAGIVPGDIIKAIDGYQIPNMSYLSYLEAKVFKPGENVSILLQGGKSVNLVFEPSPINHSIAIMGIIPFDPQEELRAWTHPSTPLVYFAPASYYPSPFNSLTQNIYTSPIPAWQQISNLLFWIWWVNVNLAVFNALPMYLLDGGQFVKEVFTSLFGSKARAERATGYVSALVLGLILSLILIPRLFG</sequence>
<organism evidence="8 9">
    <name type="scientific">Candidatus Marsarchaeota G1 archaeon OSP_D</name>
    <dbReference type="NCBI Taxonomy" id="1978155"/>
    <lineage>
        <taxon>Archaea</taxon>
        <taxon>Candidatus Marsarchaeota</taxon>
        <taxon>Candidatus Marsarchaeota group 1</taxon>
    </lineage>
</organism>
<feature type="transmembrane region" description="Helical" evidence="5">
    <location>
        <begin position="123"/>
        <end position="140"/>
    </location>
</feature>
<protein>
    <recommendedName>
        <fullName evidence="10">PDZ domain-containing protein</fullName>
    </recommendedName>
</protein>
<evidence type="ECO:0008006" key="10">
    <source>
        <dbReference type="Google" id="ProtNLM"/>
    </source>
</evidence>
<evidence type="ECO:0000256" key="4">
    <source>
        <dbReference type="ARBA" id="ARBA00023136"/>
    </source>
</evidence>
<accession>A0A2R6ACY4</accession>
<feature type="transmembrane region" description="Helical" evidence="5">
    <location>
        <begin position="91"/>
        <end position="111"/>
    </location>
</feature>
<dbReference type="PANTHER" id="PTHR13325">
    <property type="entry name" value="PROTEASE M50 MEMBRANE-BOUND TRANSCRIPTION FACTOR SITE 2 PROTEASE"/>
    <property type="match status" value="1"/>
</dbReference>
<dbReference type="InterPro" id="IPR041489">
    <property type="entry name" value="PDZ_6"/>
</dbReference>
<feature type="transmembrane region" description="Helical" evidence="5">
    <location>
        <begin position="326"/>
        <end position="348"/>
    </location>
</feature>
<dbReference type="Proteomes" id="UP000240880">
    <property type="component" value="Unassembled WGS sequence"/>
</dbReference>
<feature type="transmembrane region" description="Helical" evidence="5">
    <location>
        <begin position="37"/>
        <end position="58"/>
    </location>
</feature>
<dbReference type="Gene3D" id="2.30.42.10">
    <property type="match status" value="1"/>
</dbReference>
<feature type="domain" description="Peptidase M50" evidence="6">
    <location>
        <begin position="97"/>
        <end position="380"/>
    </location>
</feature>
<evidence type="ECO:0000256" key="5">
    <source>
        <dbReference type="SAM" id="Phobius"/>
    </source>
</evidence>
<dbReference type="PRINTS" id="PR01000">
    <property type="entry name" value="SREBPS2PTASE"/>
</dbReference>
<dbReference type="PANTHER" id="PTHR13325:SF3">
    <property type="entry name" value="MEMBRANE-BOUND TRANSCRIPTION FACTOR SITE-2 PROTEASE"/>
    <property type="match status" value="1"/>
</dbReference>
<proteinExistence type="predicted"/>
<dbReference type="GO" id="GO:0012505">
    <property type="term" value="C:endomembrane system"/>
    <property type="evidence" value="ECO:0007669"/>
    <property type="project" value="UniProtKB-SubCell"/>
</dbReference>
<keyword evidence="3 5" id="KW-1133">Transmembrane helix</keyword>
<dbReference type="InterPro" id="IPR036034">
    <property type="entry name" value="PDZ_sf"/>
</dbReference>
<dbReference type="Pfam" id="PF02163">
    <property type="entry name" value="Peptidase_M50"/>
    <property type="match status" value="1"/>
</dbReference>
<reference evidence="8 9" key="1">
    <citation type="submission" date="2017-04" db="EMBL/GenBank/DDBJ databases">
        <title>Novel microbial lineages endemic to geothermal iron-oxide mats fill important gaps in the evolutionary history of Archaea.</title>
        <authorList>
            <person name="Jay Z.J."/>
            <person name="Beam J.P."/>
            <person name="Dlakic M."/>
            <person name="Rusch D.B."/>
            <person name="Kozubal M.A."/>
            <person name="Inskeep W.P."/>
        </authorList>
    </citation>
    <scope>NUCLEOTIDE SEQUENCE [LARGE SCALE GENOMIC DNA]</scope>
    <source>
        <strain evidence="8">OSP_D</strain>
    </source>
</reference>
<dbReference type="GO" id="GO:0016020">
    <property type="term" value="C:membrane"/>
    <property type="evidence" value="ECO:0007669"/>
    <property type="project" value="InterPro"/>
</dbReference>
<evidence type="ECO:0000256" key="1">
    <source>
        <dbReference type="ARBA" id="ARBA00004127"/>
    </source>
</evidence>
<keyword evidence="2 5" id="KW-0812">Transmembrane</keyword>
<evidence type="ECO:0000259" key="7">
    <source>
        <dbReference type="Pfam" id="PF17820"/>
    </source>
</evidence>
<evidence type="ECO:0000259" key="6">
    <source>
        <dbReference type="Pfam" id="PF02163"/>
    </source>
</evidence>
<dbReference type="InterPro" id="IPR008915">
    <property type="entry name" value="Peptidase_M50"/>
</dbReference>
<comment type="caution">
    <text evidence="8">The sequence shown here is derived from an EMBL/GenBank/DDBJ whole genome shotgun (WGS) entry which is preliminary data.</text>
</comment>
<evidence type="ECO:0000313" key="8">
    <source>
        <dbReference type="EMBL" id="PSN84262.1"/>
    </source>
</evidence>
<evidence type="ECO:0000256" key="3">
    <source>
        <dbReference type="ARBA" id="ARBA00022989"/>
    </source>
</evidence>
<dbReference type="GO" id="GO:0005737">
    <property type="term" value="C:cytoplasm"/>
    <property type="evidence" value="ECO:0007669"/>
    <property type="project" value="TreeGrafter"/>
</dbReference>
<dbReference type="GO" id="GO:0031293">
    <property type="term" value="P:membrane protein intracellular domain proteolysis"/>
    <property type="evidence" value="ECO:0007669"/>
    <property type="project" value="TreeGrafter"/>
</dbReference>
<feature type="transmembrane region" description="Helical" evidence="5">
    <location>
        <begin position="371"/>
        <end position="393"/>
    </location>
</feature>
<dbReference type="SUPFAM" id="SSF50156">
    <property type="entry name" value="PDZ domain-like"/>
    <property type="match status" value="1"/>
</dbReference>
<dbReference type="EMBL" id="NEXC01000005">
    <property type="protein sequence ID" value="PSN84262.1"/>
    <property type="molecule type" value="Genomic_DNA"/>
</dbReference>